<evidence type="ECO:0000256" key="8">
    <source>
        <dbReference type="ARBA" id="ARBA00023242"/>
    </source>
</evidence>
<keyword evidence="7 9" id="KW-0238">DNA-binding</keyword>
<dbReference type="InterPro" id="IPR031657">
    <property type="entry name" value="REPA_OB_2"/>
</dbReference>
<feature type="domain" description="Replication protein A 70 kDa DNA-binding subunit B/D first OB fold" evidence="10">
    <location>
        <begin position="26"/>
        <end position="125"/>
    </location>
</feature>
<dbReference type="Gene3D" id="2.40.50.140">
    <property type="entry name" value="Nucleic acid-binding proteins"/>
    <property type="match status" value="3"/>
</dbReference>
<evidence type="ECO:0000256" key="4">
    <source>
        <dbReference type="ARBA" id="ARBA00022723"/>
    </source>
</evidence>
<comment type="function">
    <text evidence="9">As part of the heterotrimeric replication protein A complex (RPA/RP-A), binds and stabilizes single-stranded DNA intermediates, that form during DNA replication or upon DNA stress. It prevents their reannealing and in parallel, recruits and activates different proteins and complexes involved in DNA metabolism. Thereby, it plays an essential role both in DNA replication and the cellular response to DNA damage.</text>
</comment>
<dbReference type="GO" id="GO:0003677">
    <property type="term" value="F:DNA binding"/>
    <property type="evidence" value="ECO:0007669"/>
    <property type="project" value="UniProtKB-KW"/>
</dbReference>
<dbReference type="CDD" id="cd04474">
    <property type="entry name" value="RPA1_DBD_A"/>
    <property type="match status" value="1"/>
</dbReference>
<accession>A0ABM0JVS8</accession>
<evidence type="ECO:0000256" key="7">
    <source>
        <dbReference type="ARBA" id="ARBA00023125"/>
    </source>
</evidence>
<evidence type="ECO:0000256" key="2">
    <source>
        <dbReference type="ARBA" id="ARBA00005690"/>
    </source>
</evidence>
<evidence type="ECO:0000313" key="13">
    <source>
        <dbReference type="Proteomes" id="UP000694888"/>
    </source>
</evidence>
<dbReference type="InterPro" id="IPR004591">
    <property type="entry name" value="Rfa1"/>
</dbReference>
<gene>
    <name evidence="14 15" type="primary">LOC101858348</name>
</gene>
<comment type="subcellular location">
    <subcellularLocation>
        <location evidence="1 9">Nucleus</location>
    </subcellularLocation>
</comment>
<dbReference type="Pfam" id="PF08646">
    <property type="entry name" value="Rep_fac-A_C"/>
    <property type="match status" value="1"/>
</dbReference>
<dbReference type="RefSeq" id="XP_035826773.1">
    <property type="nucleotide sequence ID" value="XM_035970880.1"/>
</dbReference>
<keyword evidence="8 9" id="KW-0539">Nucleus</keyword>
<evidence type="ECO:0000256" key="6">
    <source>
        <dbReference type="ARBA" id="ARBA00022833"/>
    </source>
</evidence>
<protein>
    <recommendedName>
        <fullName evidence="9">Replication protein A subunit</fullName>
    </recommendedName>
</protein>
<keyword evidence="13" id="KW-1185">Reference proteome</keyword>
<dbReference type="Pfam" id="PF02721">
    <property type="entry name" value="DUF223"/>
    <property type="match status" value="1"/>
</dbReference>
<evidence type="ECO:0000259" key="11">
    <source>
        <dbReference type="Pfam" id="PF08646"/>
    </source>
</evidence>
<evidence type="ECO:0000313" key="15">
    <source>
        <dbReference type="RefSeq" id="XP_035826773.1"/>
    </source>
</evidence>
<dbReference type="CDD" id="cd04475">
    <property type="entry name" value="RPA1_DBD_B"/>
    <property type="match status" value="1"/>
</dbReference>
<proteinExistence type="inferred from homology"/>
<dbReference type="GeneID" id="101858348"/>
<keyword evidence="5 9" id="KW-0863">Zinc-finger</keyword>
<keyword evidence="3 9" id="KW-0235">DNA replication</keyword>
<dbReference type="InterPro" id="IPR003871">
    <property type="entry name" value="RFA1B/D_OB_1st"/>
</dbReference>
<dbReference type="SUPFAM" id="SSF50249">
    <property type="entry name" value="Nucleic acid-binding proteins"/>
    <property type="match status" value="3"/>
</dbReference>
<dbReference type="PANTHER" id="PTHR47165:SF4">
    <property type="entry name" value="OS03G0429900 PROTEIN"/>
    <property type="match status" value="1"/>
</dbReference>
<reference evidence="14 15" key="1">
    <citation type="submission" date="2025-05" db="UniProtKB">
        <authorList>
            <consortium name="RefSeq"/>
        </authorList>
    </citation>
    <scope>IDENTIFICATION</scope>
</reference>
<dbReference type="RefSeq" id="XP_005102684.1">
    <property type="nucleotide sequence ID" value="XM_005102627.3"/>
</dbReference>
<dbReference type="InterPro" id="IPR047192">
    <property type="entry name" value="Euk_RPA1_DBD_C"/>
</dbReference>
<feature type="domain" description="Replication protein A OB" evidence="12">
    <location>
        <begin position="144"/>
        <end position="240"/>
    </location>
</feature>
<dbReference type="NCBIfam" id="TIGR00617">
    <property type="entry name" value="rpa1"/>
    <property type="match status" value="1"/>
</dbReference>
<evidence type="ECO:0000259" key="12">
    <source>
        <dbReference type="Pfam" id="PF16900"/>
    </source>
</evidence>
<comment type="subunit">
    <text evidence="9">Component of the heterotrimeric canonical replication protein A complex (RPA).</text>
</comment>
<dbReference type="CDD" id="cd04476">
    <property type="entry name" value="RPA1_DBD_C"/>
    <property type="match status" value="1"/>
</dbReference>
<evidence type="ECO:0000256" key="5">
    <source>
        <dbReference type="ARBA" id="ARBA00022771"/>
    </source>
</evidence>
<evidence type="ECO:0000256" key="1">
    <source>
        <dbReference type="ARBA" id="ARBA00004123"/>
    </source>
</evidence>
<dbReference type="InterPro" id="IPR013955">
    <property type="entry name" value="Rep_factor-A_C"/>
</dbReference>
<dbReference type="Proteomes" id="UP000694888">
    <property type="component" value="Unplaced"/>
</dbReference>
<name>A0ABM0JVS8_APLCA</name>
<dbReference type="Pfam" id="PF16900">
    <property type="entry name" value="REPA_OB_2"/>
    <property type="match status" value="1"/>
</dbReference>
<keyword evidence="6 9" id="KW-0862">Zinc</keyword>
<evidence type="ECO:0000313" key="14">
    <source>
        <dbReference type="RefSeq" id="XP_005102684.1"/>
    </source>
</evidence>
<dbReference type="PANTHER" id="PTHR47165">
    <property type="entry name" value="OS03G0429900 PROTEIN"/>
    <property type="match status" value="1"/>
</dbReference>
<evidence type="ECO:0000256" key="3">
    <source>
        <dbReference type="ARBA" id="ARBA00022705"/>
    </source>
</evidence>
<dbReference type="InterPro" id="IPR012340">
    <property type="entry name" value="NA-bd_OB-fold"/>
</dbReference>
<evidence type="ECO:0000256" key="9">
    <source>
        <dbReference type="RuleBase" id="RU364130"/>
    </source>
</evidence>
<evidence type="ECO:0000259" key="10">
    <source>
        <dbReference type="Pfam" id="PF02721"/>
    </source>
</evidence>
<keyword evidence="4 9" id="KW-0479">Metal-binding</keyword>
<organism evidence="13 14">
    <name type="scientific">Aplysia californica</name>
    <name type="common">California sea hare</name>
    <dbReference type="NCBI Taxonomy" id="6500"/>
    <lineage>
        <taxon>Eukaryota</taxon>
        <taxon>Metazoa</taxon>
        <taxon>Spiralia</taxon>
        <taxon>Lophotrochozoa</taxon>
        <taxon>Mollusca</taxon>
        <taxon>Gastropoda</taxon>
        <taxon>Heterobranchia</taxon>
        <taxon>Euthyneura</taxon>
        <taxon>Tectipleura</taxon>
        <taxon>Aplysiida</taxon>
        <taxon>Aplysioidea</taxon>
        <taxon>Aplysiidae</taxon>
        <taxon>Aplysia</taxon>
    </lineage>
</organism>
<feature type="domain" description="Replication factor A C-terminal" evidence="11">
    <location>
        <begin position="292"/>
        <end position="434"/>
    </location>
</feature>
<sequence>MSHSYTGGDSRARRRMQQVEGSRSLIASLDPSMRGWCIRARVIHISDMQHYSNDTGPGKFFKVIFLDDSGEICCSGFNQQADRYFNVLRVDEVYQISNARLQKTNPKYATVKNKYEMRIDRTTRIDICRDDDTVPFMTFDFVKISELEKCKPDSLVDVIGVVKECHDVVTLPAKQSKKENKKRDLQIVDGSKMAVNLTLWGETAVTFNGKNCPVVAVKRARVSSYEGKSLSVGVESPLRVNPNWKKANVLRRWFDDGGKDLVFGTFEKEKNWKTFEQVKSENLGHKEKPDHYTVKGILSEIKKNSCVYKACPKCKKKLNEQENGRYHCEKCDKKYSDYKWNMILTAVVTDHSGEETITCFQKAAERILSIKADELGDLLDHDERRYHQIVTEAESKQHFFQMRVQPNTSYKENAVKTSCVSADPVNWQEYGKHLAGQLELWVC</sequence>
<comment type="similarity">
    <text evidence="2 9">Belongs to the replication factor A protein 1 family.</text>
</comment>